<evidence type="ECO:0000313" key="2">
    <source>
        <dbReference type="EMBL" id="QDY75159.1"/>
    </source>
</evidence>
<feature type="region of interest" description="Disordered" evidence="1">
    <location>
        <begin position="1"/>
        <end position="30"/>
    </location>
</feature>
<sequence length="166" mass="17363">MSRRTTTTPPNLPQLLRALSPAPADPTAPIRDATAYEILPPRTADGVVDGPRRLAPADEMAARTFAPLVPDMIVGMDNHAQRRTADGTQPAVESDSEEHPGRLRPGTGTLRPVAVAALEIVEARTFGLGGEAARGDDTAPRGAVSGGVRWWVGAKCPGWPAANTSS</sequence>
<feature type="compositionally biased region" description="Low complexity" evidence="1">
    <location>
        <begin position="1"/>
        <end position="17"/>
    </location>
</feature>
<evidence type="ECO:0000313" key="3">
    <source>
        <dbReference type="EMBL" id="QDY80639.1"/>
    </source>
</evidence>
<dbReference type="KEGG" id="sqz:FQU76_33615"/>
<reference evidence="3 4" key="1">
    <citation type="submission" date="2019-07" db="EMBL/GenBank/DDBJ databases">
        <authorList>
            <person name="Zhu P."/>
        </authorList>
    </citation>
    <scope>NUCLEOTIDE SEQUENCE [LARGE SCALE GENOMIC DNA]</scope>
    <source>
        <strain evidence="3 4">SSL-25</strain>
    </source>
</reference>
<dbReference type="EMBL" id="CP042266">
    <property type="protein sequence ID" value="QDY80639.1"/>
    <property type="molecule type" value="Genomic_DNA"/>
</dbReference>
<keyword evidence="4" id="KW-1185">Reference proteome</keyword>
<evidence type="ECO:0000256" key="1">
    <source>
        <dbReference type="SAM" id="MobiDB-lite"/>
    </source>
</evidence>
<feature type="region of interest" description="Disordered" evidence="1">
    <location>
        <begin position="77"/>
        <end position="109"/>
    </location>
</feature>
<evidence type="ECO:0000313" key="4">
    <source>
        <dbReference type="Proteomes" id="UP000320580"/>
    </source>
</evidence>
<dbReference type="AlphaFoldDB" id="A0A5B8ISK8"/>
<dbReference type="EMBL" id="CP042266">
    <property type="protein sequence ID" value="QDY75159.1"/>
    <property type="molecule type" value="Genomic_DNA"/>
</dbReference>
<dbReference type="Proteomes" id="UP000320580">
    <property type="component" value="Chromosome"/>
</dbReference>
<proteinExistence type="predicted"/>
<protein>
    <submittedName>
        <fullName evidence="3">Uncharacterized protein</fullName>
    </submittedName>
</protein>
<organism evidence="3 4">
    <name type="scientific">Streptomyces qinzhouensis</name>
    <dbReference type="NCBI Taxonomy" id="2599401"/>
    <lineage>
        <taxon>Bacteria</taxon>
        <taxon>Bacillati</taxon>
        <taxon>Actinomycetota</taxon>
        <taxon>Actinomycetes</taxon>
        <taxon>Kitasatosporales</taxon>
        <taxon>Streptomycetaceae</taxon>
        <taxon>Streptomyces</taxon>
    </lineage>
</organism>
<gene>
    <name evidence="2" type="ORF">FQU76_00125</name>
    <name evidence="3" type="ORF">FQU76_33615</name>
</gene>
<accession>A0A5B8ISK8</accession>
<dbReference type="OrthoDB" id="7619731at2"/>
<name>A0A5B8ISK8_9ACTN</name>
<dbReference type="KEGG" id="sqz:FQU76_00125"/>